<protein>
    <recommendedName>
        <fullName evidence="2">DUF721 domain-containing protein</fullName>
    </recommendedName>
</protein>
<name>A0A5J4SYQ8_9ZZZZ</name>
<reference evidence="1" key="1">
    <citation type="submission" date="2019-03" db="EMBL/GenBank/DDBJ databases">
        <title>Single cell metagenomics reveals metabolic interactions within the superorganism composed of flagellate Streblomastix strix and complex community of Bacteroidetes bacteria on its surface.</title>
        <authorList>
            <person name="Treitli S.C."/>
            <person name="Kolisko M."/>
            <person name="Husnik F."/>
            <person name="Keeling P."/>
            <person name="Hampl V."/>
        </authorList>
    </citation>
    <scope>NUCLEOTIDE SEQUENCE</scope>
    <source>
        <strain evidence="1">STM</strain>
    </source>
</reference>
<organism evidence="1">
    <name type="scientific">termite gut metagenome</name>
    <dbReference type="NCBI Taxonomy" id="433724"/>
    <lineage>
        <taxon>unclassified sequences</taxon>
        <taxon>metagenomes</taxon>
        <taxon>organismal metagenomes</taxon>
    </lineage>
</organism>
<comment type="caution">
    <text evidence="1">The sequence shown here is derived from an EMBL/GenBank/DDBJ whole genome shotgun (WGS) entry which is preliminary data.</text>
</comment>
<proteinExistence type="predicted"/>
<dbReference type="InterPro" id="IPR007922">
    <property type="entry name" value="DciA-like"/>
</dbReference>
<dbReference type="PANTHER" id="PTHR36456">
    <property type="entry name" value="UPF0232 PROTEIN SCO3875"/>
    <property type="match status" value="1"/>
</dbReference>
<dbReference type="AlphaFoldDB" id="A0A5J4SYQ8"/>
<sequence length="96" mass="11259">MKRNNAEHIGKLVNQFLRQQGLESPLNEQRLIHSWSEVLGASMAFYTKDIYIRNQTLYVHLTSAVLREELMMGRETLIRRLNERVGAMVITNIVFR</sequence>
<evidence type="ECO:0008006" key="2">
    <source>
        <dbReference type="Google" id="ProtNLM"/>
    </source>
</evidence>
<gene>
    <name evidence="1" type="ORF">EZS27_001611</name>
</gene>
<accession>A0A5J4SYQ8</accession>
<dbReference type="EMBL" id="SNRY01000019">
    <property type="protein sequence ID" value="KAA6351048.1"/>
    <property type="molecule type" value="Genomic_DNA"/>
</dbReference>
<evidence type="ECO:0000313" key="1">
    <source>
        <dbReference type="EMBL" id="KAA6351048.1"/>
    </source>
</evidence>
<dbReference type="PANTHER" id="PTHR36456:SF1">
    <property type="entry name" value="UPF0232 PROTEIN SCO3875"/>
    <property type="match status" value="1"/>
</dbReference>
<dbReference type="Pfam" id="PF05258">
    <property type="entry name" value="DciA"/>
    <property type="match status" value="1"/>
</dbReference>